<dbReference type="PROSITE" id="PS50977">
    <property type="entry name" value="HTH_TETR_2"/>
    <property type="match status" value="1"/>
</dbReference>
<keyword evidence="1 2" id="KW-0238">DNA-binding</keyword>
<evidence type="ECO:0000313" key="4">
    <source>
        <dbReference type="EMBL" id="WOK08216.1"/>
    </source>
</evidence>
<evidence type="ECO:0000259" key="3">
    <source>
        <dbReference type="PROSITE" id="PS50977"/>
    </source>
</evidence>
<proteinExistence type="predicted"/>
<evidence type="ECO:0000256" key="1">
    <source>
        <dbReference type="ARBA" id="ARBA00023125"/>
    </source>
</evidence>
<dbReference type="InterPro" id="IPR023772">
    <property type="entry name" value="DNA-bd_HTH_TetR-type_CS"/>
</dbReference>
<feature type="DNA-binding region" description="H-T-H motif" evidence="2">
    <location>
        <begin position="37"/>
        <end position="56"/>
    </location>
</feature>
<accession>A0ABZ0IUE7</accession>
<dbReference type="Gene3D" id="1.10.357.10">
    <property type="entry name" value="Tetracycline Repressor, domain 2"/>
    <property type="match status" value="1"/>
</dbReference>
<gene>
    <name evidence="4" type="ORF">RT717_06150</name>
</gene>
<dbReference type="InterPro" id="IPR001647">
    <property type="entry name" value="HTH_TetR"/>
</dbReference>
<dbReference type="Proteomes" id="UP001302349">
    <property type="component" value="Chromosome"/>
</dbReference>
<dbReference type="Pfam" id="PF00440">
    <property type="entry name" value="TetR_N"/>
    <property type="match status" value="1"/>
</dbReference>
<dbReference type="RefSeq" id="WP_317490860.1">
    <property type="nucleotide sequence ID" value="NZ_CP136051.1"/>
</dbReference>
<evidence type="ECO:0000313" key="5">
    <source>
        <dbReference type="Proteomes" id="UP001302349"/>
    </source>
</evidence>
<dbReference type="SUPFAM" id="SSF46689">
    <property type="entry name" value="Homeodomain-like"/>
    <property type="match status" value="1"/>
</dbReference>
<dbReference type="PROSITE" id="PS01081">
    <property type="entry name" value="HTH_TETR_1"/>
    <property type="match status" value="1"/>
</dbReference>
<organism evidence="4 5">
    <name type="scientific">Imperialibacter roseus</name>
    <dbReference type="NCBI Taxonomy" id="1324217"/>
    <lineage>
        <taxon>Bacteria</taxon>
        <taxon>Pseudomonadati</taxon>
        <taxon>Bacteroidota</taxon>
        <taxon>Cytophagia</taxon>
        <taxon>Cytophagales</taxon>
        <taxon>Flammeovirgaceae</taxon>
        <taxon>Imperialibacter</taxon>
    </lineage>
</organism>
<dbReference type="EMBL" id="CP136051">
    <property type="protein sequence ID" value="WOK08216.1"/>
    <property type="molecule type" value="Genomic_DNA"/>
</dbReference>
<name>A0ABZ0IUE7_9BACT</name>
<dbReference type="InterPro" id="IPR050624">
    <property type="entry name" value="HTH-type_Tx_Regulator"/>
</dbReference>
<sequence length="192" mass="22030">MSPRTKAQIDEIREQSREKIIAAALDLFAHNGFHSTSIAQVAAKAGISKGLIYNYFESKEDLLQAIFTEAMKNSEDILTLDPNATAKQRLIRMAEASADFMYNNQEYMRLFLTLMMQPDVVKSMKPWFDTVGKAKKDMLMPMFEEIFPGRAEVEYFFFGAIMDGIGFGYLVLGHDYPFDDVKRKFIDHIQNQ</sequence>
<evidence type="ECO:0000256" key="2">
    <source>
        <dbReference type="PROSITE-ProRule" id="PRU00335"/>
    </source>
</evidence>
<feature type="domain" description="HTH tetR-type" evidence="3">
    <location>
        <begin position="14"/>
        <end position="74"/>
    </location>
</feature>
<keyword evidence="5" id="KW-1185">Reference proteome</keyword>
<protein>
    <submittedName>
        <fullName evidence="4">TetR/AcrR family transcriptional regulator</fullName>
    </submittedName>
</protein>
<dbReference type="PRINTS" id="PR00455">
    <property type="entry name" value="HTHTETR"/>
</dbReference>
<reference evidence="4 5" key="1">
    <citation type="journal article" date="2023" name="Microbiol. Resour. Announc.">
        <title>Complete Genome Sequence of Imperialibacter roseus strain P4T.</title>
        <authorList>
            <person name="Tizabi D.R."/>
            <person name="Bachvaroff T."/>
            <person name="Hill R.T."/>
        </authorList>
    </citation>
    <scope>NUCLEOTIDE SEQUENCE [LARGE SCALE GENOMIC DNA]</scope>
    <source>
        <strain evidence="4 5">P4T</strain>
    </source>
</reference>
<dbReference type="PANTHER" id="PTHR43479">
    <property type="entry name" value="ACREF/ENVCD OPERON REPRESSOR-RELATED"/>
    <property type="match status" value="1"/>
</dbReference>
<dbReference type="PANTHER" id="PTHR43479:SF11">
    <property type="entry name" value="ACREF_ENVCD OPERON REPRESSOR-RELATED"/>
    <property type="match status" value="1"/>
</dbReference>
<dbReference type="InterPro" id="IPR009057">
    <property type="entry name" value="Homeodomain-like_sf"/>
</dbReference>